<accession>A0ABR2B8C6</accession>
<evidence type="ECO:0000313" key="2">
    <source>
        <dbReference type="Proteomes" id="UP001472677"/>
    </source>
</evidence>
<organism evidence="1 2">
    <name type="scientific">Hibiscus sabdariffa</name>
    <name type="common">roselle</name>
    <dbReference type="NCBI Taxonomy" id="183260"/>
    <lineage>
        <taxon>Eukaryota</taxon>
        <taxon>Viridiplantae</taxon>
        <taxon>Streptophyta</taxon>
        <taxon>Embryophyta</taxon>
        <taxon>Tracheophyta</taxon>
        <taxon>Spermatophyta</taxon>
        <taxon>Magnoliopsida</taxon>
        <taxon>eudicotyledons</taxon>
        <taxon>Gunneridae</taxon>
        <taxon>Pentapetalae</taxon>
        <taxon>rosids</taxon>
        <taxon>malvids</taxon>
        <taxon>Malvales</taxon>
        <taxon>Malvaceae</taxon>
        <taxon>Malvoideae</taxon>
        <taxon>Hibiscus</taxon>
    </lineage>
</organism>
<keyword evidence="2" id="KW-1185">Reference proteome</keyword>
<dbReference type="EMBL" id="JBBPBM010000167">
    <property type="protein sequence ID" value="KAK8502521.1"/>
    <property type="molecule type" value="Genomic_DNA"/>
</dbReference>
<evidence type="ECO:0000313" key="1">
    <source>
        <dbReference type="EMBL" id="KAK8502521.1"/>
    </source>
</evidence>
<proteinExistence type="predicted"/>
<reference evidence="1 2" key="1">
    <citation type="journal article" date="2024" name="G3 (Bethesda)">
        <title>Genome assembly of Hibiscus sabdariffa L. provides insights into metabolisms of medicinal natural products.</title>
        <authorList>
            <person name="Kim T."/>
        </authorList>
    </citation>
    <scope>NUCLEOTIDE SEQUENCE [LARGE SCALE GENOMIC DNA]</scope>
    <source>
        <strain evidence="1">TK-2024</strain>
        <tissue evidence="1">Old leaves</tissue>
    </source>
</reference>
<name>A0ABR2B8C6_9ROSI</name>
<dbReference type="Proteomes" id="UP001472677">
    <property type="component" value="Unassembled WGS sequence"/>
</dbReference>
<comment type="caution">
    <text evidence="1">The sequence shown here is derived from an EMBL/GenBank/DDBJ whole genome shotgun (WGS) entry which is preliminary data.</text>
</comment>
<sequence length="82" mass="9231">MTLIMCDSMKADLAICRARQTNRDLETTFMEVQWEVTIELGKTLAETTDLVFVGTKRVNIEEEDGGVCGICLEDMEKGKKVK</sequence>
<protein>
    <submittedName>
        <fullName evidence="1">Uncharacterized protein</fullName>
    </submittedName>
</protein>
<gene>
    <name evidence="1" type="ORF">V6N12_005506</name>
</gene>